<keyword evidence="6" id="KW-1185">Reference proteome</keyword>
<name>A0A934WTL6_9FIRM</name>
<evidence type="ECO:0000259" key="4">
    <source>
        <dbReference type="PROSITE" id="PS51379"/>
    </source>
</evidence>
<evidence type="ECO:0000256" key="3">
    <source>
        <dbReference type="ARBA" id="ARBA00023014"/>
    </source>
</evidence>
<evidence type="ECO:0000313" key="5">
    <source>
        <dbReference type="EMBL" id="MBK6089722.1"/>
    </source>
</evidence>
<dbReference type="Proteomes" id="UP000633365">
    <property type="component" value="Unassembled WGS sequence"/>
</dbReference>
<dbReference type="Gene3D" id="3.30.70.20">
    <property type="match status" value="1"/>
</dbReference>
<keyword evidence="1" id="KW-0479">Metal-binding</keyword>
<dbReference type="InterPro" id="IPR017896">
    <property type="entry name" value="4Fe4S_Fe-S-bd"/>
</dbReference>
<keyword evidence="3" id="KW-0411">Iron-sulfur</keyword>
<feature type="domain" description="4Fe-4S ferredoxin-type" evidence="4">
    <location>
        <begin position="40"/>
        <end position="68"/>
    </location>
</feature>
<reference evidence="5" key="1">
    <citation type="submission" date="2021-01" db="EMBL/GenBank/DDBJ databases">
        <title>Genome public.</title>
        <authorList>
            <person name="Liu C."/>
            <person name="Sun Q."/>
        </authorList>
    </citation>
    <scope>NUCLEOTIDE SEQUENCE</scope>
    <source>
        <strain evidence="5">M6</strain>
    </source>
</reference>
<comment type="caution">
    <text evidence="5">The sequence shown here is derived from an EMBL/GenBank/DDBJ whole genome shotgun (WGS) entry which is preliminary data.</text>
</comment>
<dbReference type="PROSITE" id="PS00198">
    <property type="entry name" value="4FE4S_FER_1"/>
    <property type="match status" value="2"/>
</dbReference>
<dbReference type="EMBL" id="JAEQMG010000149">
    <property type="protein sequence ID" value="MBK6089722.1"/>
    <property type="molecule type" value="Genomic_DNA"/>
</dbReference>
<keyword evidence="2" id="KW-0408">Iron</keyword>
<dbReference type="GO" id="GO:0051536">
    <property type="term" value="F:iron-sulfur cluster binding"/>
    <property type="evidence" value="ECO:0007669"/>
    <property type="project" value="UniProtKB-KW"/>
</dbReference>
<dbReference type="Pfam" id="PF12838">
    <property type="entry name" value="Fer4_7"/>
    <property type="match status" value="1"/>
</dbReference>
<evidence type="ECO:0000256" key="2">
    <source>
        <dbReference type="ARBA" id="ARBA00023004"/>
    </source>
</evidence>
<accession>A0A934WTL6</accession>
<protein>
    <submittedName>
        <fullName evidence="5">4Fe-4S binding protein</fullName>
    </submittedName>
</protein>
<dbReference type="InterPro" id="IPR017900">
    <property type="entry name" value="4Fe4S_Fe_S_CS"/>
</dbReference>
<sequence length="68" mass="7357">MAKLTFKTDNCKGCGLCVDACPKGILQIATDKINKKGHHPAECTDMDACIGCASCYMMCPDCIIKVER</sequence>
<dbReference type="SUPFAM" id="SSF54862">
    <property type="entry name" value="4Fe-4S ferredoxins"/>
    <property type="match status" value="1"/>
</dbReference>
<proteinExistence type="predicted"/>
<dbReference type="PROSITE" id="PS51379">
    <property type="entry name" value="4FE4S_FER_2"/>
    <property type="match status" value="2"/>
</dbReference>
<dbReference type="RefSeq" id="WP_201428430.1">
    <property type="nucleotide sequence ID" value="NZ_JAEQMG010000149.1"/>
</dbReference>
<feature type="domain" description="4Fe-4S ferredoxin-type" evidence="4">
    <location>
        <begin position="2"/>
        <end position="31"/>
    </location>
</feature>
<evidence type="ECO:0000313" key="6">
    <source>
        <dbReference type="Proteomes" id="UP000633365"/>
    </source>
</evidence>
<gene>
    <name evidence="5" type="ORF">JKK62_13915</name>
</gene>
<dbReference type="GO" id="GO:0046872">
    <property type="term" value="F:metal ion binding"/>
    <property type="evidence" value="ECO:0007669"/>
    <property type="project" value="UniProtKB-KW"/>
</dbReference>
<dbReference type="AlphaFoldDB" id="A0A934WTL6"/>
<evidence type="ECO:0000256" key="1">
    <source>
        <dbReference type="ARBA" id="ARBA00022723"/>
    </source>
</evidence>
<organism evidence="5 6">
    <name type="scientific">Ruminococcus difficilis</name>
    <dbReference type="NCBI Taxonomy" id="2763069"/>
    <lineage>
        <taxon>Bacteria</taxon>
        <taxon>Bacillati</taxon>
        <taxon>Bacillota</taxon>
        <taxon>Clostridia</taxon>
        <taxon>Eubacteriales</taxon>
        <taxon>Oscillospiraceae</taxon>
        <taxon>Ruminococcus</taxon>
    </lineage>
</organism>